<evidence type="ECO:0000313" key="4">
    <source>
        <dbReference type="Proteomes" id="UP000008810"/>
    </source>
</evidence>
<name>A0A2K2DQR8_BRADI</name>
<dbReference type="InParanoid" id="A0A2K2DQR8"/>
<proteinExistence type="predicted"/>
<evidence type="ECO:0000256" key="1">
    <source>
        <dbReference type="SAM" id="MobiDB-lite"/>
    </source>
</evidence>
<feature type="region of interest" description="Disordered" evidence="1">
    <location>
        <begin position="141"/>
        <end position="160"/>
    </location>
</feature>
<gene>
    <name evidence="2" type="ORF">BRADI_1g50546v3</name>
</gene>
<feature type="compositionally biased region" description="Basic and acidic residues" evidence="1">
    <location>
        <begin position="141"/>
        <end position="153"/>
    </location>
</feature>
<organism evidence="2">
    <name type="scientific">Brachypodium distachyon</name>
    <name type="common">Purple false brome</name>
    <name type="synonym">Trachynia distachya</name>
    <dbReference type="NCBI Taxonomy" id="15368"/>
    <lineage>
        <taxon>Eukaryota</taxon>
        <taxon>Viridiplantae</taxon>
        <taxon>Streptophyta</taxon>
        <taxon>Embryophyta</taxon>
        <taxon>Tracheophyta</taxon>
        <taxon>Spermatophyta</taxon>
        <taxon>Magnoliopsida</taxon>
        <taxon>Liliopsida</taxon>
        <taxon>Poales</taxon>
        <taxon>Poaceae</taxon>
        <taxon>BOP clade</taxon>
        <taxon>Pooideae</taxon>
        <taxon>Stipodae</taxon>
        <taxon>Brachypodieae</taxon>
        <taxon>Brachypodium</taxon>
    </lineage>
</organism>
<protein>
    <submittedName>
        <fullName evidence="2 3">Uncharacterized protein</fullName>
    </submittedName>
</protein>
<dbReference type="EnsemblPlants" id="PNT76620">
    <property type="protein sequence ID" value="PNT76620"/>
    <property type="gene ID" value="BRADI_1g50546v3"/>
</dbReference>
<dbReference type="EMBL" id="CM000880">
    <property type="protein sequence ID" value="PNT76620.1"/>
    <property type="molecule type" value="Genomic_DNA"/>
</dbReference>
<feature type="region of interest" description="Disordered" evidence="1">
    <location>
        <begin position="1"/>
        <end position="23"/>
    </location>
</feature>
<keyword evidence="4" id="KW-1185">Reference proteome</keyword>
<evidence type="ECO:0000313" key="3">
    <source>
        <dbReference type="EnsemblPlants" id="PNT76620"/>
    </source>
</evidence>
<sequence>SVKSSGHRDAGVPDKGKKDGDQIKHSLATGMSIICPEFCTRSIPQLNIHGCLTEIFGIMVVINLDQRPRPWFGLPPQPGPSASKNSARKLKFEDTEAAGVQRTTYSSPGQKTMTAINLFFPFQDECPAPVIHSSKHQFGKLEDRENMERERHEHRASKMSLPPVVRSFGFHPLSLP</sequence>
<evidence type="ECO:0000313" key="2">
    <source>
        <dbReference type="EMBL" id="PNT76620.1"/>
    </source>
</evidence>
<dbReference type="AlphaFoldDB" id="A0A2K2DQR8"/>
<accession>A0A2K2DQR8</accession>
<reference evidence="2 3" key="1">
    <citation type="journal article" date="2010" name="Nature">
        <title>Genome sequencing and analysis of the model grass Brachypodium distachyon.</title>
        <authorList>
            <consortium name="International Brachypodium Initiative"/>
        </authorList>
    </citation>
    <scope>NUCLEOTIDE SEQUENCE [LARGE SCALE GENOMIC DNA]</scope>
    <source>
        <strain evidence="2 3">Bd21</strain>
    </source>
</reference>
<dbReference type="Gramene" id="PNT76620">
    <property type="protein sequence ID" value="PNT76620"/>
    <property type="gene ID" value="BRADI_1g50546v3"/>
</dbReference>
<feature type="non-terminal residue" evidence="2">
    <location>
        <position position="1"/>
    </location>
</feature>
<reference evidence="3" key="3">
    <citation type="submission" date="2018-08" db="UniProtKB">
        <authorList>
            <consortium name="EnsemblPlants"/>
        </authorList>
    </citation>
    <scope>IDENTIFICATION</scope>
    <source>
        <strain evidence="3">cv. Bd21</strain>
    </source>
</reference>
<dbReference type="Proteomes" id="UP000008810">
    <property type="component" value="Chromosome 1"/>
</dbReference>
<reference evidence="2" key="2">
    <citation type="submission" date="2017-06" db="EMBL/GenBank/DDBJ databases">
        <title>WGS assembly of Brachypodium distachyon.</title>
        <authorList>
            <consortium name="The International Brachypodium Initiative"/>
            <person name="Lucas S."/>
            <person name="Harmon-Smith M."/>
            <person name="Lail K."/>
            <person name="Tice H."/>
            <person name="Grimwood J."/>
            <person name="Bruce D."/>
            <person name="Barry K."/>
            <person name="Shu S."/>
            <person name="Lindquist E."/>
            <person name="Wang M."/>
            <person name="Pitluck S."/>
            <person name="Vogel J.P."/>
            <person name="Garvin D.F."/>
            <person name="Mockler T.C."/>
            <person name="Schmutz J."/>
            <person name="Rokhsar D."/>
            <person name="Bevan M.W."/>
        </authorList>
    </citation>
    <scope>NUCLEOTIDE SEQUENCE</scope>
    <source>
        <strain evidence="2">Bd21</strain>
    </source>
</reference>